<proteinExistence type="predicted"/>
<reference evidence="3 4" key="1">
    <citation type="submission" date="2011-09" db="EMBL/GenBank/DDBJ databases">
        <title>Complete sequence of chromosome of Thioflavicoccus mobilis 8321.</title>
        <authorList>
            <consortium name="US DOE Joint Genome Institute"/>
            <person name="Lucas S."/>
            <person name="Han J."/>
            <person name="Lapidus A."/>
            <person name="Cheng J.-F."/>
            <person name="Goodwin L."/>
            <person name="Pitluck S."/>
            <person name="Peters L."/>
            <person name="Ovchinnikova G."/>
            <person name="Lu M."/>
            <person name="Detter J.C."/>
            <person name="Han C."/>
            <person name="Tapia R."/>
            <person name="Land M."/>
            <person name="Hauser L."/>
            <person name="Kyrpides N."/>
            <person name="Ivanova N."/>
            <person name="Pagani I."/>
            <person name="Vogl K."/>
            <person name="Liu Z."/>
            <person name="Imhoff J."/>
            <person name="Thiel V."/>
            <person name="Frigaard N.-U."/>
            <person name="Bryant D."/>
            <person name="Woyke T."/>
        </authorList>
    </citation>
    <scope>NUCLEOTIDE SEQUENCE [LARGE SCALE GENOMIC DNA]</scope>
    <source>
        <strain evidence="3 4">8321</strain>
    </source>
</reference>
<evidence type="ECO:0008006" key="5">
    <source>
        <dbReference type="Google" id="ProtNLM"/>
    </source>
</evidence>
<dbReference type="RefSeq" id="WP_015282007.1">
    <property type="nucleotide sequence ID" value="NC_019940.1"/>
</dbReference>
<evidence type="ECO:0000256" key="1">
    <source>
        <dbReference type="SAM" id="MobiDB-lite"/>
    </source>
</evidence>
<keyword evidence="2" id="KW-0732">Signal</keyword>
<evidence type="ECO:0000313" key="4">
    <source>
        <dbReference type="Proteomes" id="UP000010816"/>
    </source>
</evidence>
<feature type="signal peptide" evidence="2">
    <location>
        <begin position="1"/>
        <end position="28"/>
    </location>
</feature>
<feature type="compositionally biased region" description="Basic and acidic residues" evidence="1">
    <location>
        <begin position="31"/>
        <end position="40"/>
    </location>
</feature>
<dbReference type="EMBL" id="CP003051">
    <property type="protein sequence ID" value="AGA91879.1"/>
    <property type="molecule type" value="Genomic_DNA"/>
</dbReference>
<evidence type="ECO:0000256" key="2">
    <source>
        <dbReference type="SAM" id="SignalP"/>
    </source>
</evidence>
<evidence type="ECO:0000313" key="3">
    <source>
        <dbReference type="EMBL" id="AGA91879.1"/>
    </source>
</evidence>
<protein>
    <recommendedName>
        <fullName evidence="5">Integral membrane protein</fullName>
    </recommendedName>
</protein>
<gene>
    <name evidence="3" type="ORF">Thimo_3199</name>
</gene>
<dbReference type="AlphaFoldDB" id="L0H2R1"/>
<feature type="compositionally biased region" description="Basic and acidic residues" evidence="1">
    <location>
        <begin position="48"/>
        <end position="62"/>
    </location>
</feature>
<name>L0H2R1_9GAMM</name>
<accession>L0H2R1</accession>
<dbReference type="KEGG" id="tmb:Thimo_3199"/>
<dbReference type="STRING" id="765912.Thimo_3199"/>
<dbReference type="Proteomes" id="UP000010816">
    <property type="component" value="Chromosome"/>
</dbReference>
<sequence>MFRTQLSISLAALTLLAILATVPATVFAQPRGDHGRHDGPRSVGFQKYDSRGHDRGRYDYEHRRPHKKWHRDHRPPPPYWSPAYRHHKWHKLYKRHWNGYRRDDGLTIIYRGTYPR</sequence>
<feature type="chain" id="PRO_5003943273" description="Integral membrane protein" evidence="2">
    <location>
        <begin position="29"/>
        <end position="116"/>
    </location>
</feature>
<feature type="compositionally biased region" description="Basic residues" evidence="1">
    <location>
        <begin position="63"/>
        <end position="73"/>
    </location>
</feature>
<feature type="region of interest" description="Disordered" evidence="1">
    <location>
        <begin position="29"/>
        <end position="74"/>
    </location>
</feature>
<dbReference type="HOGENOM" id="CLU_2095778_0_0_6"/>
<keyword evidence="4" id="KW-1185">Reference proteome</keyword>
<organism evidence="3 4">
    <name type="scientific">Thioflavicoccus mobilis 8321</name>
    <dbReference type="NCBI Taxonomy" id="765912"/>
    <lineage>
        <taxon>Bacteria</taxon>
        <taxon>Pseudomonadati</taxon>
        <taxon>Pseudomonadota</taxon>
        <taxon>Gammaproteobacteria</taxon>
        <taxon>Chromatiales</taxon>
        <taxon>Chromatiaceae</taxon>
        <taxon>Thioflavicoccus</taxon>
    </lineage>
</organism>